<dbReference type="OrthoDB" id="3863715at2759"/>
<feature type="compositionally biased region" description="Basic and acidic residues" evidence="2">
    <location>
        <begin position="269"/>
        <end position="286"/>
    </location>
</feature>
<feature type="region of interest" description="Disordered" evidence="2">
    <location>
        <begin position="1"/>
        <end position="40"/>
    </location>
</feature>
<dbReference type="STRING" id="69332.A0A388KBH2"/>
<feature type="region of interest" description="Disordered" evidence="2">
    <location>
        <begin position="60"/>
        <end position="120"/>
    </location>
</feature>
<dbReference type="Pfam" id="PF00098">
    <property type="entry name" value="zf-CCHC"/>
    <property type="match status" value="1"/>
</dbReference>
<dbReference type="GO" id="GO:0003676">
    <property type="term" value="F:nucleic acid binding"/>
    <property type="evidence" value="ECO:0007669"/>
    <property type="project" value="InterPro"/>
</dbReference>
<dbReference type="SUPFAM" id="SSF57756">
    <property type="entry name" value="Retrovirus zinc finger-like domains"/>
    <property type="match status" value="1"/>
</dbReference>
<dbReference type="SMART" id="SM00343">
    <property type="entry name" value="ZnF_C2HC"/>
    <property type="match status" value="1"/>
</dbReference>
<dbReference type="Proteomes" id="UP000265515">
    <property type="component" value="Unassembled WGS sequence"/>
</dbReference>
<reference evidence="4 5" key="1">
    <citation type="journal article" date="2018" name="Cell">
        <title>The Chara Genome: Secondary Complexity and Implications for Plant Terrestrialization.</title>
        <authorList>
            <person name="Nishiyama T."/>
            <person name="Sakayama H."/>
            <person name="Vries J.D."/>
            <person name="Buschmann H."/>
            <person name="Saint-Marcoux D."/>
            <person name="Ullrich K.K."/>
            <person name="Haas F.B."/>
            <person name="Vanderstraeten L."/>
            <person name="Becker D."/>
            <person name="Lang D."/>
            <person name="Vosolsobe S."/>
            <person name="Rombauts S."/>
            <person name="Wilhelmsson P.K.I."/>
            <person name="Janitza P."/>
            <person name="Kern R."/>
            <person name="Heyl A."/>
            <person name="Rumpler F."/>
            <person name="Villalobos L.I.A.C."/>
            <person name="Clay J.M."/>
            <person name="Skokan R."/>
            <person name="Toyoda A."/>
            <person name="Suzuki Y."/>
            <person name="Kagoshima H."/>
            <person name="Schijlen E."/>
            <person name="Tajeshwar N."/>
            <person name="Catarino B."/>
            <person name="Hetherington A.J."/>
            <person name="Saltykova A."/>
            <person name="Bonnot C."/>
            <person name="Breuninger H."/>
            <person name="Symeonidi A."/>
            <person name="Radhakrishnan G.V."/>
            <person name="Van Nieuwerburgh F."/>
            <person name="Deforce D."/>
            <person name="Chang C."/>
            <person name="Karol K.G."/>
            <person name="Hedrich R."/>
            <person name="Ulvskov P."/>
            <person name="Glockner G."/>
            <person name="Delwiche C.F."/>
            <person name="Petrasek J."/>
            <person name="Van de Peer Y."/>
            <person name="Friml J."/>
            <person name="Beilby M."/>
            <person name="Dolan L."/>
            <person name="Kohara Y."/>
            <person name="Sugano S."/>
            <person name="Fujiyama A."/>
            <person name="Delaux P.-M."/>
            <person name="Quint M."/>
            <person name="TheiBen G."/>
            <person name="Hagemann M."/>
            <person name="Harholt J."/>
            <person name="Dunand C."/>
            <person name="Zachgo S."/>
            <person name="Langdale J."/>
            <person name="Maumus F."/>
            <person name="Straeten D.V.D."/>
            <person name="Gould S.B."/>
            <person name="Rensing S.A."/>
        </authorList>
    </citation>
    <scope>NUCLEOTIDE SEQUENCE [LARGE SCALE GENOMIC DNA]</scope>
    <source>
        <strain evidence="4 5">S276</strain>
    </source>
</reference>
<feature type="region of interest" description="Disordered" evidence="2">
    <location>
        <begin position="209"/>
        <end position="290"/>
    </location>
</feature>
<accession>A0A388KBH2</accession>
<dbReference type="InterPro" id="IPR001878">
    <property type="entry name" value="Znf_CCHC"/>
</dbReference>
<dbReference type="Gramene" id="GBG67377">
    <property type="protein sequence ID" value="GBG67377"/>
    <property type="gene ID" value="CBR_g514"/>
</dbReference>
<evidence type="ECO:0000313" key="5">
    <source>
        <dbReference type="Proteomes" id="UP000265515"/>
    </source>
</evidence>
<dbReference type="PROSITE" id="PS50158">
    <property type="entry name" value="ZF_CCHC"/>
    <property type="match status" value="1"/>
</dbReference>
<protein>
    <recommendedName>
        <fullName evidence="3">CCHC-type domain-containing protein</fullName>
    </recommendedName>
</protein>
<feature type="compositionally biased region" description="Low complexity" evidence="2">
    <location>
        <begin position="366"/>
        <end position="376"/>
    </location>
</feature>
<feature type="compositionally biased region" description="Gly residues" evidence="2">
    <location>
        <begin position="60"/>
        <end position="98"/>
    </location>
</feature>
<feature type="domain" description="CCHC-type" evidence="3">
    <location>
        <begin position="129"/>
        <end position="143"/>
    </location>
</feature>
<feature type="compositionally biased region" description="Low complexity" evidence="2">
    <location>
        <begin position="147"/>
        <end position="158"/>
    </location>
</feature>
<evidence type="ECO:0000256" key="2">
    <source>
        <dbReference type="SAM" id="MobiDB-lite"/>
    </source>
</evidence>
<evidence type="ECO:0000256" key="1">
    <source>
        <dbReference type="PROSITE-ProRule" id="PRU00047"/>
    </source>
</evidence>
<keyword evidence="1" id="KW-0479">Metal-binding</keyword>
<sequence>MATGGDQNGNWNGGNGGGGNGGGWNGGNGGNGGGNNWNGGGGNIGYGGGGNNGNGGSNGGNGGGGNDVNGGGGNWGGRNGNGGGRNEGNGGNWNGGSHGNWNNSGNWNNGGSGGNGNGGNSGDWRRSARCYNCNQFGHIARECNAPRQNQGSGNWNNGNNGGGRGWNRGRSSNGASSSSSTGEATNMIGINRELEESLKAKAVVSEKALKGKAAVAEMSSDEEEEDLAEERLEKRKRQPPTLACQASPPGESPSKVGRASTSEPPGTPRQDESSCLRMPSRRERTGTEQLGFPLRESTLWEGAPAASDLSLVVALRKALRKFLTKKTKPAIQDMCREAGVVYQGRPDATDELIELRVMYLSTERAPQQARAATPRPRGGGIVIRDVQVTERDQPAWRSEPGPGSNGQRNEDPVE</sequence>
<proteinExistence type="predicted"/>
<keyword evidence="1" id="KW-0863">Zinc-finger</keyword>
<dbReference type="InterPro" id="IPR036875">
    <property type="entry name" value="Znf_CCHC_sf"/>
</dbReference>
<gene>
    <name evidence="4" type="ORF">CBR_g514</name>
</gene>
<dbReference type="AlphaFoldDB" id="A0A388KBH2"/>
<feature type="compositionally biased region" description="Low complexity" evidence="2">
    <location>
        <begin position="1"/>
        <end position="10"/>
    </location>
</feature>
<keyword evidence="5" id="KW-1185">Reference proteome</keyword>
<name>A0A388KBH2_CHABU</name>
<feature type="compositionally biased region" description="Gly residues" evidence="2">
    <location>
        <begin position="108"/>
        <end position="120"/>
    </location>
</feature>
<keyword evidence="1" id="KW-0862">Zinc</keyword>
<dbReference type="GO" id="GO:0008270">
    <property type="term" value="F:zinc ion binding"/>
    <property type="evidence" value="ECO:0007669"/>
    <property type="project" value="UniProtKB-KW"/>
</dbReference>
<feature type="compositionally biased region" description="Low complexity" evidence="2">
    <location>
        <begin position="168"/>
        <end position="180"/>
    </location>
</feature>
<feature type="compositionally biased region" description="Gly residues" evidence="2">
    <location>
        <begin position="11"/>
        <end position="40"/>
    </location>
</feature>
<feature type="region of interest" description="Disordered" evidence="2">
    <location>
        <begin position="366"/>
        <end position="414"/>
    </location>
</feature>
<dbReference type="Gene3D" id="4.10.60.10">
    <property type="entry name" value="Zinc finger, CCHC-type"/>
    <property type="match status" value="1"/>
</dbReference>
<feature type="compositionally biased region" description="Acidic residues" evidence="2">
    <location>
        <begin position="219"/>
        <end position="228"/>
    </location>
</feature>
<feature type="region of interest" description="Disordered" evidence="2">
    <location>
        <begin position="146"/>
        <end position="185"/>
    </location>
</feature>
<organism evidence="4 5">
    <name type="scientific">Chara braunii</name>
    <name type="common">Braun's stonewort</name>
    <dbReference type="NCBI Taxonomy" id="69332"/>
    <lineage>
        <taxon>Eukaryota</taxon>
        <taxon>Viridiplantae</taxon>
        <taxon>Streptophyta</taxon>
        <taxon>Charophyceae</taxon>
        <taxon>Charales</taxon>
        <taxon>Characeae</taxon>
        <taxon>Chara</taxon>
    </lineage>
</organism>
<evidence type="ECO:0000313" key="4">
    <source>
        <dbReference type="EMBL" id="GBG67377.1"/>
    </source>
</evidence>
<evidence type="ECO:0000259" key="3">
    <source>
        <dbReference type="PROSITE" id="PS50158"/>
    </source>
</evidence>
<comment type="caution">
    <text evidence="4">The sequence shown here is derived from an EMBL/GenBank/DDBJ whole genome shotgun (WGS) entry which is preliminary data.</text>
</comment>
<dbReference type="EMBL" id="BFEA01000087">
    <property type="protein sequence ID" value="GBG67377.1"/>
    <property type="molecule type" value="Genomic_DNA"/>
</dbReference>